<protein>
    <submittedName>
        <fullName evidence="1">Uncharacterized protein</fullName>
    </submittedName>
</protein>
<name>A0AAD8D9Q6_ACIOX</name>
<organism evidence="1 2">
    <name type="scientific">Acipenser oxyrinchus oxyrinchus</name>
    <dbReference type="NCBI Taxonomy" id="40147"/>
    <lineage>
        <taxon>Eukaryota</taxon>
        <taxon>Metazoa</taxon>
        <taxon>Chordata</taxon>
        <taxon>Craniata</taxon>
        <taxon>Vertebrata</taxon>
        <taxon>Euteleostomi</taxon>
        <taxon>Actinopterygii</taxon>
        <taxon>Chondrostei</taxon>
        <taxon>Acipenseriformes</taxon>
        <taxon>Acipenseridae</taxon>
        <taxon>Acipenser</taxon>
    </lineage>
</organism>
<dbReference type="AlphaFoldDB" id="A0AAD8D9Q6"/>
<dbReference type="EMBL" id="JAGXEW010000014">
    <property type="protein sequence ID" value="KAK1163828.1"/>
    <property type="molecule type" value="Genomic_DNA"/>
</dbReference>
<accession>A0AAD8D9Q6</accession>
<sequence>MKLYPSGSTEVVDEKDFGVFDKIQTDFGEKVLSDIEGTLEENESHFAAGICELKYVPVQSWESLNKTIVNAVMNLVLFEDAVSHSRSMLQLDSFHQIHTIRNGFLEKDM</sequence>
<reference evidence="1" key="1">
    <citation type="submission" date="2022-02" db="EMBL/GenBank/DDBJ databases">
        <title>Atlantic sturgeon de novo genome assembly.</title>
        <authorList>
            <person name="Stock M."/>
            <person name="Klopp C."/>
            <person name="Guiguen Y."/>
            <person name="Cabau C."/>
            <person name="Parinello H."/>
            <person name="Santidrian Yebra-Pimentel E."/>
            <person name="Kuhl H."/>
            <person name="Dirks R.P."/>
            <person name="Guessner J."/>
            <person name="Wuertz S."/>
            <person name="Du K."/>
            <person name="Schartl M."/>
        </authorList>
    </citation>
    <scope>NUCLEOTIDE SEQUENCE</scope>
    <source>
        <strain evidence="1">STURGEONOMICS-FGT-2020</strain>
        <tissue evidence="1">Whole blood</tissue>
    </source>
</reference>
<comment type="caution">
    <text evidence="1">The sequence shown here is derived from an EMBL/GenBank/DDBJ whole genome shotgun (WGS) entry which is preliminary data.</text>
</comment>
<keyword evidence="2" id="KW-1185">Reference proteome</keyword>
<proteinExistence type="predicted"/>
<dbReference type="Proteomes" id="UP001230051">
    <property type="component" value="Unassembled WGS sequence"/>
</dbReference>
<evidence type="ECO:0000313" key="1">
    <source>
        <dbReference type="EMBL" id="KAK1163828.1"/>
    </source>
</evidence>
<evidence type="ECO:0000313" key="2">
    <source>
        <dbReference type="Proteomes" id="UP001230051"/>
    </source>
</evidence>
<gene>
    <name evidence="1" type="ORF">AOXY_G15743</name>
</gene>